<evidence type="ECO:0000313" key="1">
    <source>
        <dbReference type="EMBL" id="SDF68573.1"/>
    </source>
</evidence>
<evidence type="ECO:0000313" key="2">
    <source>
        <dbReference type="Proteomes" id="UP000182284"/>
    </source>
</evidence>
<proteinExistence type="predicted"/>
<dbReference type="Proteomes" id="UP000182284">
    <property type="component" value="Unassembled WGS sequence"/>
</dbReference>
<name>A0A1G7N3F4_9RHOB</name>
<dbReference type="AlphaFoldDB" id="A0A1G7N3F4"/>
<organism evidence="1 2">
    <name type="scientific">Celeribacter baekdonensis</name>
    <dbReference type="NCBI Taxonomy" id="875171"/>
    <lineage>
        <taxon>Bacteria</taxon>
        <taxon>Pseudomonadati</taxon>
        <taxon>Pseudomonadota</taxon>
        <taxon>Alphaproteobacteria</taxon>
        <taxon>Rhodobacterales</taxon>
        <taxon>Roseobacteraceae</taxon>
        <taxon>Celeribacter</taxon>
    </lineage>
</organism>
<dbReference type="RefSeq" id="WP_074645250.1">
    <property type="nucleotide sequence ID" value="NZ_FNBL01000006.1"/>
</dbReference>
<dbReference type="OrthoDB" id="7772846at2"/>
<reference evidence="1 2" key="1">
    <citation type="submission" date="2016-10" db="EMBL/GenBank/DDBJ databases">
        <authorList>
            <person name="de Groot N.N."/>
        </authorList>
    </citation>
    <scope>NUCLEOTIDE SEQUENCE [LARGE SCALE GENOMIC DNA]</scope>
    <source>
        <strain evidence="1 2">DSM 27375</strain>
    </source>
</reference>
<gene>
    <name evidence="1" type="ORF">SAMN04488117_106145</name>
</gene>
<protein>
    <submittedName>
        <fullName evidence="1">Uncharacterized protein</fullName>
    </submittedName>
</protein>
<dbReference type="EMBL" id="FNBL01000006">
    <property type="protein sequence ID" value="SDF68573.1"/>
    <property type="molecule type" value="Genomic_DNA"/>
</dbReference>
<accession>A0A1G7N3F4</accession>
<sequence length="128" mass="14325">MDKVTLVKTRLQAGIWEGELHVPDAVDRLPEIEVSYLDQPLPGHTLSEDPDRAGVWFFRFAVPSEVISDGVQTFVFTDRDTGQVLGSFALIAGDGLADDIRAEMDLLRQELDMLKRAFRRHCLEVGAN</sequence>